<feature type="chain" id="PRO_5033010909" evidence="2">
    <location>
        <begin position="22"/>
        <end position="105"/>
    </location>
</feature>
<feature type="signal peptide" evidence="2">
    <location>
        <begin position="1"/>
        <end position="21"/>
    </location>
</feature>
<gene>
    <name evidence="3" type="ORF">DARMORV10_C01P07500.1</name>
</gene>
<keyword evidence="1 2" id="KW-0732">Signal</keyword>
<organism evidence="3">
    <name type="scientific">Brassica napus</name>
    <name type="common">Rape</name>
    <dbReference type="NCBI Taxonomy" id="3708"/>
    <lineage>
        <taxon>Eukaryota</taxon>
        <taxon>Viridiplantae</taxon>
        <taxon>Streptophyta</taxon>
        <taxon>Embryophyta</taxon>
        <taxon>Tracheophyta</taxon>
        <taxon>Spermatophyta</taxon>
        <taxon>Magnoliopsida</taxon>
        <taxon>eudicotyledons</taxon>
        <taxon>Gunneridae</taxon>
        <taxon>Pentapetalae</taxon>
        <taxon>rosids</taxon>
        <taxon>malvids</taxon>
        <taxon>Brassicales</taxon>
        <taxon>Brassicaceae</taxon>
        <taxon>Brassiceae</taxon>
        <taxon>Brassica</taxon>
    </lineage>
</organism>
<dbReference type="Proteomes" id="UP001295469">
    <property type="component" value="Chromosome C01"/>
</dbReference>
<dbReference type="AlphaFoldDB" id="A0A816R6Z4"/>
<evidence type="ECO:0000313" key="3">
    <source>
        <dbReference type="EMBL" id="CAF2068554.1"/>
    </source>
</evidence>
<protein>
    <submittedName>
        <fullName evidence="3">(rape) hypothetical protein</fullName>
    </submittedName>
</protein>
<evidence type="ECO:0000256" key="2">
    <source>
        <dbReference type="SAM" id="SignalP"/>
    </source>
</evidence>
<sequence length="105" mass="11741">MATNACKFLCLILLFDFVAQGFWCSRSFSDISLKQSKTGKMIKNTPEWEVILTNPYSCTGTDIVLSCVGFKSLTPIDRSQISVSGNECSLINNLYGETDFVFKYV</sequence>
<proteinExistence type="predicted"/>
<dbReference type="PANTHER" id="PTHR33184:SF63">
    <property type="entry name" value="GENOME ASSEMBLY, CHROMOSOME: A01"/>
    <property type="match status" value="1"/>
</dbReference>
<evidence type="ECO:0000256" key="1">
    <source>
        <dbReference type="ARBA" id="ARBA00022729"/>
    </source>
</evidence>
<dbReference type="InterPro" id="IPR040361">
    <property type="entry name" value="TPD1"/>
</dbReference>
<reference evidence="3" key="1">
    <citation type="submission" date="2021-01" db="EMBL/GenBank/DDBJ databases">
        <authorList>
            <consortium name="Genoscope - CEA"/>
            <person name="William W."/>
        </authorList>
    </citation>
    <scope>NUCLEOTIDE SEQUENCE</scope>
</reference>
<name>A0A816R6Z4_BRANA</name>
<dbReference type="EMBL" id="HG994365">
    <property type="protein sequence ID" value="CAF2068554.1"/>
    <property type="molecule type" value="Genomic_DNA"/>
</dbReference>
<dbReference type="Pfam" id="PF24068">
    <property type="entry name" value="TPD1_C"/>
    <property type="match status" value="1"/>
</dbReference>
<dbReference type="PANTHER" id="PTHR33184">
    <property type="entry name" value="PROTEIN TAPETUM DETERMINANT 1-LIKE-RELATED"/>
    <property type="match status" value="1"/>
</dbReference>
<accession>A0A816R6Z4</accession>